<dbReference type="Proteomes" id="UP000566819">
    <property type="component" value="Unassembled WGS sequence"/>
</dbReference>
<name>A0A8H4R6W3_9HELO</name>
<keyword evidence="2" id="KW-1185">Reference proteome</keyword>
<dbReference type="AlphaFoldDB" id="A0A8H4R6W3"/>
<comment type="caution">
    <text evidence="1">The sequence shown here is derived from an EMBL/GenBank/DDBJ whole genome shotgun (WGS) entry which is preliminary data.</text>
</comment>
<sequence>MPSVGLVSAVCGYEGILMRWLFGQNFVLSNGYSIVEYPQGIEKVALEMVEQTWAPDEPKTKFEHKIGPLRGKMREGIGGEKRTLRMVDAEIVKVGG</sequence>
<reference evidence="1 2" key="1">
    <citation type="submission" date="2020-03" db="EMBL/GenBank/DDBJ databases">
        <title>Draft Genome Sequence of Cudoniella acicularis.</title>
        <authorList>
            <person name="Buettner E."/>
            <person name="Kellner H."/>
        </authorList>
    </citation>
    <scope>NUCLEOTIDE SEQUENCE [LARGE SCALE GENOMIC DNA]</scope>
    <source>
        <strain evidence="1 2">DSM 108380</strain>
    </source>
</reference>
<dbReference type="EMBL" id="JAAMPI010001656">
    <property type="protein sequence ID" value="KAF4624437.1"/>
    <property type="molecule type" value="Genomic_DNA"/>
</dbReference>
<evidence type="ECO:0000313" key="2">
    <source>
        <dbReference type="Proteomes" id="UP000566819"/>
    </source>
</evidence>
<organism evidence="1 2">
    <name type="scientific">Cudoniella acicularis</name>
    <dbReference type="NCBI Taxonomy" id="354080"/>
    <lineage>
        <taxon>Eukaryota</taxon>
        <taxon>Fungi</taxon>
        <taxon>Dikarya</taxon>
        <taxon>Ascomycota</taxon>
        <taxon>Pezizomycotina</taxon>
        <taxon>Leotiomycetes</taxon>
        <taxon>Helotiales</taxon>
        <taxon>Tricladiaceae</taxon>
        <taxon>Cudoniella</taxon>
    </lineage>
</organism>
<evidence type="ECO:0000313" key="1">
    <source>
        <dbReference type="EMBL" id="KAF4624437.1"/>
    </source>
</evidence>
<gene>
    <name evidence="1" type="ORF">G7Y89_g13731</name>
</gene>
<dbReference type="OrthoDB" id="414175at2759"/>
<protein>
    <submittedName>
        <fullName evidence="1">Uncharacterized protein</fullName>
    </submittedName>
</protein>
<proteinExistence type="predicted"/>
<accession>A0A8H4R6W3</accession>